<dbReference type="Proteomes" id="UP000785679">
    <property type="component" value="Unassembled WGS sequence"/>
</dbReference>
<evidence type="ECO:0000259" key="2">
    <source>
        <dbReference type="SMART" id="SM01349"/>
    </source>
</evidence>
<dbReference type="InterPro" id="IPR008979">
    <property type="entry name" value="Galactose-bd-like_sf"/>
</dbReference>
<comment type="caution">
    <text evidence="3">The sequence shown here is derived from an EMBL/GenBank/DDBJ whole genome shotgun (WGS) entry which is preliminary data.</text>
</comment>
<evidence type="ECO:0000256" key="1">
    <source>
        <dbReference type="SAM" id="MobiDB-lite"/>
    </source>
</evidence>
<feature type="domain" description="TOG" evidence="2">
    <location>
        <begin position="546"/>
        <end position="802"/>
    </location>
</feature>
<dbReference type="Pfam" id="PF21040">
    <property type="entry name" value="CEP104-like_TOG"/>
    <property type="match status" value="1"/>
</dbReference>
<dbReference type="OrthoDB" id="66599at2759"/>
<dbReference type="Gene3D" id="1.25.10.10">
    <property type="entry name" value="Leucine-rich Repeat Variant"/>
    <property type="match status" value="1"/>
</dbReference>
<dbReference type="InterPro" id="IPR034085">
    <property type="entry name" value="TOG"/>
</dbReference>
<dbReference type="Pfam" id="PF21038">
    <property type="entry name" value="CEP104_N"/>
    <property type="match status" value="1"/>
</dbReference>
<feature type="region of interest" description="Disordered" evidence="1">
    <location>
        <begin position="845"/>
        <end position="871"/>
    </location>
</feature>
<dbReference type="SUPFAM" id="SSF49785">
    <property type="entry name" value="Galactose-binding domain-like"/>
    <property type="match status" value="1"/>
</dbReference>
<dbReference type="Gene3D" id="2.60.120.260">
    <property type="entry name" value="Galactose-binding domain-like"/>
    <property type="match status" value="1"/>
</dbReference>
<dbReference type="EMBL" id="RRYP01002577">
    <property type="protein sequence ID" value="TNV84624.1"/>
    <property type="molecule type" value="Genomic_DNA"/>
</dbReference>
<dbReference type="InterPro" id="IPR048738">
    <property type="entry name" value="CEP104_Znf"/>
</dbReference>
<dbReference type="PANTHER" id="PTHR13371">
    <property type="entry name" value="GLYCINE-, GLUTAMATE-, THIENYLCYCLOHEXYLPIPERIDINE-BINDING PROTEIN"/>
    <property type="match status" value="1"/>
</dbReference>
<dbReference type="SMART" id="SM01349">
    <property type="entry name" value="TOG"/>
    <property type="match status" value="1"/>
</dbReference>
<dbReference type="AlphaFoldDB" id="A0A8J8P2J9"/>
<evidence type="ECO:0000313" key="3">
    <source>
        <dbReference type="EMBL" id="TNV84624.1"/>
    </source>
</evidence>
<proteinExistence type="predicted"/>
<evidence type="ECO:0000313" key="4">
    <source>
        <dbReference type="Proteomes" id="UP000785679"/>
    </source>
</evidence>
<protein>
    <recommendedName>
        <fullName evidence="2">TOG domain-containing protein</fullName>
    </recommendedName>
</protein>
<organism evidence="3 4">
    <name type="scientific">Halteria grandinella</name>
    <dbReference type="NCBI Taxonomy" id="5974"/>
    <lineage>
        <taxon>Eukaryota</taxon>
        <taxon>Sar</taxon>
        <taxon>Alveolata</taxon>
        <taxon>Ciliophora</taxon>
        <taxon>Intramacronucleata</taxon>
        <taxon>Spirotrichea</taxon>
        <taxon>Stichotrichia</taxon>
        <taxon>Sporadotrichida</taxon>
        <taxon>Halteriidae</taxon>
        <taxon>Halteria</taxon>
    </lineage>
</organism>
<name>A0A8J8P2J9_HALGN</name>
<reference evidence="3" key="1">
    <citation type="submission" date="2019-06" db="EMBL/GenBank/DDBJ databases">
        <authorList>
            <person name="Zheng W."/>
        </authorList>
    </citation>
    <scope>NUCLEOTIDE SEQUENCE</scope>
    <source>
        <strain evidence="3">QDHG01</strain>
    </source>
</reference>
<dbReference type="InterPro" id="IPR016024">
    <property type="entry name" value="ARM-type_fold"/>
</dbReference>
<dbReference type="SUPFAM" id="SSF48371">
    <property type="entry name" value="ARM repeat"/>
    <property type="match status" value="1"/>
</dbReference>
<dbReference type="GO" id="GO:0005929">
    <property type="term" value="C:cilium"/>
    <property type="evidence" value="ECO:0007669"/>
    <property type="project" value="TreeGrafter"/>
</dbReference>
<keyword evidence="4" id="KW-1185">Reference proteome</keyword>
<gene>
    <name evidence="3" type="ORF">FGO68_gene2429</name>
</gene>
<accession>A0A8J8P2J9</accession>
<dbReference type="InterPro" id="IPR048739">
    <property type="entry name" value="CEP104_N"/>
</dbReference>
<dbReference type="InterPro" id="IPR052607">
    <property type="entry name" value="CEP104-like"/>
</dbReference>
<dbReference type="Pfam" id="PF21039">
    <property type="entry name" value="CEP104_ZnF"/>
    <property type="match status" value="1"/>
</dbReference>
<dbReference type="InterPro" id="IPR011989">
    <property type="entry name" value="ARM-like"/>
</dbReference>
<dbReference type="PANTHER" id="PTHR13371:SF0">
    <property type="entry name" value="CENTROSOMAL PROTEIN OF 104 KDA"/>
    <property type="match status" value="1"/>
</dbReference>
<sequence length="1040" mass="119565">MSYLSATASATDHLALRCPFLVSSATTEDPEYPAQDVCFDYSSESTDIEEAFQSTTRGWHTKKFCTYPQELTLQLHTPAKLKLIQILSHQFKISSRIELYYQNPNEQFEKIGFFSFDSNESSDHQAREMKSVYVDIGTTQFIKLVIYQPYQNRMNIFDQVGIVAIQIMGEPVITVDEAVAQYQKYGKKLPAPNVDFSRIRHMKNQISIDMDRLFVDKIAELKGYQERMENASETYDHDLGRQIFNVCEKVRELGGKAAQYSELKNVAIENEDYMTAKKIKEEIDRIRRTVIDINVERDFLRRSSVHTRDLQRHISERTAEIEAKNGAPIDRKQLQQMIQGTLPQFEQIRFQEKSGQKHYEPDKTPLQLKRARFDVPDMKELSKPKEQFASNLYDFTVAVKEDTSSNNAYFTNPNPILQSYQQLPPDTSIAYGPAASLGMMSQASQKSLKSVRIQQTPVKEMSYHTASDKNIIQSERQYFQSEKKYEDQVIPALKNARKMDLDEKIQEYERELQLKSNLQPRGAPQIFVSPSRLGGIGEQDEMTEEQLEQASHLMQFFEKRLVTMLQSSQWQDKEQALQEIKQNINEYAKKEGFENAFNSLVLICMDQKVSQLIVQSVNFIESIVLTQPTFKFDSHERVLAYLLDKLTDPRLASKVEEVFFRYLDQRKPDYFNLVSFVVSKNSYFNVQTQNSHKLLQKKLQVLHKMTELINQQELPQASPNPKGGRHSVMSQQQQGGYPYQEVFFKLLKTIDHPTNEIRNVSIKIIMEIYQRMGFEKVRDFIAKLPMKILQSTFVKIMPEAEPYLKLTQEQIKAANKTNAYGGGGKIGWAPNLMATKQIEEGEVTANKKAKKAESPPKRQARKVPPTKQDQAKKENVVNAKCQFCGIKSASFAEGDNLDNHFLNQCLMLTNCSGCGQIVEISSLNAHYLKECTEKQQYKRCRTCKESFPKDAIDAHQSEAKCNAQKPTSQANRCPLCHKDIGPLDKGWKDHLLSKQCKKNERNNTGQVLQGTVKKETDQTITIEQREESAIRKIGPSIKVM</sequence>